<dbReference type="GeneID" id="89979651"/>
<dbReference type="AlphaFoldDB" id="A0AAV9NIL5"/>
<keyword evidence="1" id="KW-0812">Transmembrane</keyword>
<dbReference type="PANTHER" id="PTHR33973">
    <property type="entry name" value="OS07G0153300 PROTEIN"/>
    <property type="match status" value="1"/>
</dbReference>
<evidence type="ECO:0000256" key="1">
    <source>
        <dbReference type="SAM" id="Phobius"/>
    </source>
</evidence>
<evidence type="ECO:0008006" key="4">
    <source>
        <dbReference type="Google" id="ProtNLM"/>
    </source>
</evidence>
<accession>A0AAV9NIL5</accession>
<name>A0AAV9NIL5_9EURO</name>
<sequence>MQVVRHIKATAIALFLSNWRSIFWTLRSLKQQHYAALIIVVIASQTAWLLLHNNSQKQEGRVRANTGSVQDSLLSPRIFECRTTHTRLFPKKHSFAYSYLLVGVPIGWRGTLAHIISSDIPVSKSSAASFKAWFSVQAEDYLGRGGHSDGLAGKLRDYLTTQNVSIDDYPYAYLVTAPRFLGFSFNPVSFWYLYDANKGLAAMILEVNNTFDERRMYFLPRHDLADAQTSTRFVQQWGKDFHVSPFNDREGSYSLSAVDPFESHHQIDNNIVLSSEDGKPKVIARVYSTKPGLIPASMSAFDTISFLARWGWVGFMTNPRILREARVLWAKGLQVFYRPEVMKTSISRNPSIEETSIEPVFDVWLQRLSAQSGTTIEYTSGVKNNPIKTICPENEDFMKRFAAQPEAIEIKILTPAFYSELARDPDLQQIFERLCFNAGPGEAMAYVSNPEQFHRLLKISEYNTLRTAVSFGACIMQTLRSGTCSFLVTWLQGKRGLTSVHPGASTIKQCSSLDEYIETMPDPQQVIDYEKACLKILLADRFALGFTPLLKFYMQFAWLVSFLLAISHVNQWLHGSRGYEIRDIFSFGIKTLAMLVMG</sequence>
<evidence type="ECO:0000313" key="3">
    <source>
        <dbReference type="Proteomes" id="UP001358417"/>
    </source>
</evidence>
<keyword evidence="3" id="KW-1185">Reference proteome</keyword>
<proteinExistence type="predicted"/>
<dbReference type="Proteomes" id="UP001358417">
    <property type="component" value="Unassembled WGS sequence"/>
</dbReference>
<organism evidence="2 3">
    <name type="scientific">Exophiala bonariae</name>
    <dbReference type="NCBI Taxonomy" id="1690606"/>
    <lineage>
        <taxon>Eukaryota</taxon>
        <taxon>Fungi</taxon>
        <taxon>Dikarya</taxon>
        <taxon>Ascomycota</taxon>
        <taxon>Pezizomycotina</taxon>
        <taxon>Eurotiomycetes</taxon>
        <taxon>Chaetothyriomycetidae</taxon>
        <taxon>Chaetothyriales</taxon>
        <taxon>Herpotrichiellaceae</taxon>
        <taxon>Exophiala</taxon>
    </lineage>
</organism>
<dbReference type="EMBL" id="JAVRRD010000006">
    <property type="protein sequence ID" value="KAK5057501.1"/>
    <property type="molecule type" value="Genomic_DNA"/>
</dbReference>
<protein>
    <recommendedName>
        <fullName evidence="4">DUF1365 domain-containing protein</fullName>
    </recommendedName>
</protein>
<comment type="caution">
    <text evidence="2">The sequence shown here is derived from an EMBL/GenBank/DDBJ whole genome shotgun (WGS) entry which is preliminary data.</text>
</comment>
<dbReference type="InterPro" id="IPR010775">
    <property type="entry name" value="DUF1365"/>
</dbReference>
<evidence type="ECO:0000313" key="2">
    <source>
        <dbReference type="EMBL" id="KAK5057501.1"/>
    </source>
</evidence>
<dbReference type="PANTHER" id="PTHR33973:SF4">
    <property type="entry name" value="OS07G0153300 PROTEIN"/>
    <property type="match status" value="1"/>
</dbReference>
<keyword evidence="1" id="KW-1133">Transmembrane helix</keyword>
<gene>
    <name evidence="2" type="ORF">LTR84_011501</name>
</gene>
<feature type="transmembrane region" description="Helical" evidence="1">
    <location>
        <begin position="32"/>
        <end position="51"/>
    </location>
</feature>
<keyword evidence="1" id="KW-0472">Membrane</keyword>
<dbReference type="Pfam" id="PF07103">
    <property type="entry name" value="DUF1365"/>
    <property type="match status" value="1"/>
</dbReference>
<dbReference type="RefSeq" id="XP_064708619.1">
    <property type="nucleotide sequence ID" value="XM_064855030.1"/>
</dbReference>
<reference evidence="2 3" key="1">
    <citation type="submission" date="2023-08" db="EMBL/GenBank/DDBJ databases">
        <title>Black Yeasts Isolated from many extreme environments.</title>
        <authorList>
            <person name="Coleine C."/>
            <person name="Stajich J.E."/>
            <person name="Selbmann L."/>
        </authorList>
    </citation>
    <scope>NUCLEOTIDE SEQUENCE [LARGE SCALE GENOMIC DNA]</scope>
    <source>
        <strain evidence="2 3">CCFEE 5792</strain>
    </source>
</reference>